<evidence type="ECO:0000256" key="11">
    <source>
        <dbReference type="ARBA" id="ARBA00023170"/>
    </source>
</evidence>
<evidence type="ECO:0000256" key="17">
    <source>
        <dbReference type="RuleBase" id="RU610713"/>
    </source>
</evidence>
<dbReference type="GO" id="GO:0031410">
    <property type="term" value="C:cytoplasmic vesicle"/>
    <property type="evidence" value="ECO:0007669"/>
    <property type="project" value="TreeGrafter"/>
</dbReference>
<evidence type="ECO:0000256" key="1">
    <source>
        <dbReference type="ARBA" id="ARBA00000251"/>
    </source>
</evidence>
<evidence type="ECO:0000256" key="3">
    <source>
        <dbReference type="ARBA" id="ARBA00008871"/>
    </source>
</evidence>
<dbReference type="Pfam" id="PF01630">
    <property type="entry name" value="Glyco_hydro_56"/>
    <property type="match status" value="1"/>
</dbReference>
<dbReference type="PANTHER" id="PTHR11769:SF6">
    <property type="entry name" value="HYALURONIDASE-2"/>
    <property type="match status" value="1"/>
</dbReference>
<dbReference type="InterPro" id="IPR018155">
    <property type="entry name" value="Hyaluronidase"/>
</dbReference>
<feature type="region of interest" description="Disordered" evidence="18">
    <location>
        <begin position="28"/>
        <end position="126"/>
    </location>
</feature>
<keyword evidence="5" id="KW-0245">EGF-like domain</keyword>
<dbReference type="GO" id="GO:0005886">
    <property type="term" value="C:plasma membrane"/>
    <property type="evidence" value="ECO:0007669"/>
    <property type="project" value="UniProtKB-SubCell"/>
</dbReference>
<evidence type="ECO:0000256" key="14">
    <source>
        <dbReference type="ARBA" id="ARBA00023295"/>
    </source>
</evidence>
<name>A0AAV7N260_PLEWA</name>
<dbReference type="PRINTS" id="PR00846">
    <property type="entry name" value="GLHYDRLASE56"/>
</dbReference>
<evidence type="ECO:0000256" key="13">
    <source>
        <dbReference type="ARBA" id="ARBA00023288"/>
    </source>
</evidence>
<dbReference type="Proteomes" id="UP001066276">
    <property type="component" value="Chromosome 9"/>
</dbReference>
<dbReference type="GO" id="GO:0004415">
    <property type="term" value="F:hyalurononglucosaminidase activity"/>
    <property type="evidence" value="ECO:0007669"/>
    <property type="project" value="UniProtKB-UniRule"/>
</dbReference>
<dbReference type="AlphaFoldDB" id="A0AAV7N260"/>
<comment type="catalytic activity">
    <reaction evidence="1 17">
        <text>Random hydrolysis of (1-&gt;4)-linkages between N-acetyl-beta-D-glucosamine and D-glucuronate residues in hyaluronate.</text>
        <dbReference type="EC" id="3.2.1.35"/>
    </reaction>
</comment>
<evidence type="ECO:0000256" key="8">
    <source>
        <dbReference type="ARBA" id="ARBA00022801"/>
    </source>
</evidence>
<gene>
    <name evidence="19" type="ORF">NDU88_006721</name>
</gene>
<keyword evidence="13" id="KW-0449">Lipoprotein</keyword>
<dbReference type="GO" id="GO:0005975">
    <property type="term" value="P:carbohydrate metabolic process"/>
    <property type="evidence" value="ECO:0007669"/>
    <property type="project" value="InterPro"/>
</dbReference>
<dbReference type="EC" id="3.2.1.35" evidence="17"/>
<protein>
    <recommendedName>
        <fullName evidence="17">Hyaluronidase</fullName>
        <ecNumber evidence="17">3.2.1.35</ecNumber>
    </recommendedName>
</protein>
<evidence type="ECO:0000256" key="16">
    <source>
        <dbReference type="ARBA" id="ARBA00093545"/>
    </source>
</evidence>
<keyword evidence="20" id="KW-1185">Reference proteome</keyword>
<evidence type="ECO:0000256" key="2">
    <source>
        <dbReference type="ARBA" id="ARBA00004609"/>
    </source>
</evidence>
<dbReference type="Gene3D" id="3.20.20.70">
    <property type="entry name" value="Aldolase class I"/>
    <property type="match status" value="1"/>
</dbReference>
<keyword evidence="12" id="KW-0325">Glycoprotein</keyword>
<evidence type="ECO:0000256" key="7">
    <source>
        <dbReference type="ARBA" id="ARBA00022729"/>
    </source>
</evidence>
<dbReference type="GO" id="GO:0098552">
    <property type="term" value="C:side of membrane"/>
    <property type="evidence" value="ECO:0007669"/>
    <property type="project" value="UniProtKB-KW"/>
</dbReference>
<dbReference type="GO" id="GO:0030214">
    <property type="term" value="P:hyaluronan catabolic process"/>
    <property type="evidence" value="ECO:0007669"/>
    <property type="project" value="TreeGrafter"/>
</dbReference>
<dbReference type="InterPro" id="IPR017853">
    <property type="entry name" value="GH"/>
</dbReference>
<keyword evidence="11" id="KW-0675">Receptor</keyword>
<dbReference type="FunFam" id="3.20.20.70:FF:000065">
    <property type="entry name" value="Hyaluronidase"/>
    <property type="match status" value="1"/>
</dbReference>
<keyword evidence="8 17" id="KW-0378">Hydrolase</keyword>
<dbReference type="GO" id="GO:0033906">
    <property type="term" value="F:hyaluronoglucuronidase activity"/>
    <property type="evidence" value="ECO:0007669"/>
    <property type="project" value="TreeGrafter"/>
</dbReference>
<evidence type="ECO:0000256" key="5">
    <source>
        <dbReference type="ARBA" id="ARBA00022536"/>
    </source>
</evidence>
<dbReference type="InterPro" id="IPR013785">
    <property type="entry name" value="Aldolase_TIM"/>
</dbReference>
<dbReference type="EMBL" id="JANPWB010000013">
    <property type="protein sequence ID" value="KAJ1109359.1"/>
    <property type="molecule type" value="Genomic_DNA"/>
</dbReference>
<comment type="subunit">
    <text evidence="16">Interacts with MST1R.</text>
</comment>
<reference evidence="19" key="1">
    <citation type="journal article" date="2022" name="bioRxiv">
        <title>Sequencing and chromosome-scale assembly of the giantPleurodeles waltlgenome.</title>
        <authorList>
            <person name="Brown T."/>
            <person name="Elewa A."/>
            <person name="Iarovenko S."/>
            <person name="Subramanian E."/>
            <person name="Araus A.J."/>
            <person name="Petzold A."/>
            <person name="Susuki M."/>
            <person name="Suzuki K.-i.T."/>
            <person name="Hayashi T."/>
            <person name="Toyoda A."/>
            <person name="Oliveira C."/>
            <person name="Osipova E."/>
            <person name="Leigh N.D."/>
            <person name="Simon A."/>
            <person name="Yun M.H."/>
        </authorList>
    </citation>
    <scope>NUCLEOTIDE SEQUENCE</scope>
    <source>
        <strain evidence="19">20211129_DDA</strain>
        <tissue evidence="19">Liver</tissue>
    </source>
</reference>
<organism evidence="19 20">
    <name type="scientific">Pleurodeles waltl</name>
    <name type="common">Iberian ribbed newt</name>
    <dbReference type="NCBI Taxonomy" id="8319"/>
    <lineage>
        <taxon>Eukaryota</taxon>
        <taxon>Metazoa</taxon>
        <taxon>Chordata</taxon>
        <taxon>Craniata</taxon>
        <taxon>Vertebrata</taxon>
        <taxon>Euteleostomi</taxon>
        <taxon>Amphibia</taxon>
        <taxon>Batrachia</taxon>
        <taxon>Caudata</taxon>
        <taxon>Salamandroidea</taxon>
        <taxon>Salamandridae</taxon>
        <taxon>Pleurodelinae</taxon>
        <taxon>Pleurodeles</taxon>
    </lineage>
</organism>
<evidence type="ECO:0000256" key="6">
    <source>
        <dbReference type="ARBA" id="ARBA00022622"/>
    </source>
</evidence>
<evidence type="ECO:0000313" key="19">
    <source>
        <dbReference type="EMBL" id="KAJ1109359.1"/>
    </source>
</evidence>
<keyword evidence="9" id="KW-0472">Membrane</keyword>
<proteinExistence type="inferred from homology"/>
<evidence type="ECO:0000256" key="10">
    <source>
        <dbReference type="ARBA" id="ARBA00023157"/>
    </source>
</evidence>
<keyword evidence="4" id="KW-1003">Cell membrane</keyword>
<dbReference type="PANTHER" id="PTHR11769">
    <property type="entry name" value="HYALURONIDASE"/>
    <property type="match status" value="1"/>
</dbReference>
<keyword evidence="14 17" id="KW-0326">Glycosidase</keyword>
<evidence type="ECO:0000256" key="12">
    <source>
        <dbReference type="ARBA" id="ARBA00023180"/>
    </source>
</evidence>
<comment type="function">
    <text evidence="15">Catalyzes hyaluronan degradation into small fragments that are endocytosed and degraded in lysosomes by HYAL1 and exoglycosidases. Essential for the breakdown of extracellular matrix hyaluronan.</text>
</comment>
<evidence type="ECO:0000256" key="15">
    <source>
        <dbReference type="ARBA" id="ARBA00093332"/>
    </source>
</evidence>
<keyword evidence="6" id="KW-0336">GPI-anchor</keyword>
<keyword evidence="10" id="KW-1015">Disulfide bond</keyword>
<evidence type="ECO:0000256" key="4">
    <source>
        <dbReference type="ARBA" id="ARBA00022475"/>
    </source>
</evidence>
<accession>A0AAV7N260</accession>
<comment type="subcellular location">
    <subcellularLocation>
        <location evidence="2">Cell membrane</location>
        <topology evidence="2">Lipid-anchor</topology>
        <topology evidence="2">GPI-anchor</topology>
    </subcellularLocation>
</comment>
<evidence type="ECO:0000313" key="20">
    <source>
        <dbReference type="Proteomes" id="UP001066276"/>
    </source>
</evidence>
<sequence>MLACHWILLAQPEVRADARNLAGRKRVGAVTPRQVETSRDKSGPGDLLGPQQRITAPEPSARERRPSSLRLATGASAHHAEGLSITADPRTSTCRLTSRDHRRTKGDRPCDLQAGAGAPPDPQTTTADVPELLISINDLRSVLLYICTDLLRLERQRMPGGPPLVLLWFLVFVLANGQMEDKPTARPIFTRRPFIVAWNAPTQDCRPRFGVQLNFSLFDLQASPNEGFVDQNLTIFYRERLGRYPYYSAQLEPINGGVPQNSSLMEHLDELQNGIDQYIRSLDKEGLAVIDWEDWRPNWVRNWQTKDIYRKASRQLVRDRNPKWRDEQVEKQAIYEFETSAQEFMVNTLRKAKNYRPRQLWGYYLFPDCYNHDYSNNAESYTGRCPDVEESRNDKLAWLWRESTALYPSIYLDRTLASSENGRKFVRARVNEAMRIAKRHHQDYSLPVFVYTRPTYNRGLELLSEKDLVYTIGESAALGAAGTIFWGDANYTRSKETCGLIKDYLDQDLGRYIVNVTKAAHLCSTVRCHGNGRCLRQNNHSNAYLHLNSASFRIERQGSGSQLEAVGEPSPADLDQFWTQFQCQCYVGWHGGSCENKIGAKAQVEVEEGTSCLLQVNAARMSTWLWNEHSRGGIPRGSGDYRILRVEKP</sequence>
<evidence type="ECO:0000256" key="9">
    <source>
        <dbReference type="ARBA" id="ARBA00023136"/>
    </source>
</evidence>
<evidence type="ECO:0000256" key="18">
    <source>
        <dbReference type="SAM" id="MobiDB-lite"/>
    </source>
</evidence>
<comment type="caution">
    <text evidence="19">The sequence shown here is derived from an EMBL/GenBank/DDBJ whole genome shotgun (WGS) entry which is preliminary data.</text>
</comment>
<comment type="similarity">
    <text evidence="3 17">Belongs to the glycosyl hydrolase 56 family.</text>
</comment>
<keyword evidence="7" id="KW-0732">Signal</keyword>
<dbReference type="SUPFAM" id="SSF51445">
    <property type="entry name" value="(Trans)glycosidases"/>
    <property type="match status" value="1"/>
</dbReference>